<feature type="transmembrane region" description="Helical" evidence="7">
    <location>
        <begin position="62"/>
        <end position="84"/>
    </location>
</feature>
<keyword evidence="6 7" id="KW-0472">Membrane</keyword>
<organism evidence="8 9">
    <name type="scientific">Telmatocola sphagniphila</name>
    <dbReference type="NCBI Taxonomy" id="1123043"/>
    <lineage>
        <taxon>Bacteria</taxon>
        <taxon>Pseudomonadati</taxon>
        <taxon>Planctomycetota</taxon>
        <taxon>Planctomycetia</taxon>
        <taxon>Gemmatales</taxon>
        <taxon>Gemmataceae</taxon>
    </lineage>
</organism>
<name>A0A8E6B369_9BACT</name>
<dbReference type="KEGG" id="tsph:KIH39_16625"/>
<dbReference type="InterPro" id="IPR010290">
    <property type="entry name" value="TM_effector"/>
</dbReference>
<dbReference type="PANTHER" id="PTHR23513">
    <property type="entry name" value="INTEGRAL MEMBRANE EFFLUX PROTEIN-RELATED"/>
    <property type="match status" value="1"/>
</dbReference>
<evidence type="ECO:0000256" key="3">
    <source>
        <dbReference type="ARBA" id="ARBA00022475"/>
    </source>
</evidence>
<dbReference type="RefSeq" id="WP_213494345.1">
    <property type="nucleotide sequence ID" value="NZ_CP074694.1"/>
</dbReference>
<feature type="transmembrane region" description="Helical" evidence="7">
    <location>
        <begin position="96"/>
        <end position="115"/>
    </location>
</feature>
<evidence type="ECO:0000256" key="6">
    <source>
        <dbReference type="ARBA" id="ARBA00023136"/>
    </source>
</evidence>
<dbReference type="AlphaFoldDB" id="A0A8E6B369"/>
<dbReference type="Pfam" id="PF05977">
    <property type="entry name" value="MFS_3"/>
    <property type="match status" value="1"/>
</dbReference>
<feature type="transmembrane region" description="Helical" evidence="7">
    <location>
        <begin position="236"/>
        <end position="261"/>
    </location>
</feature>
<keyword evidence="4 7" id="KW-0812">Transmembrane</keyword>
<evidence type="ECO:0000256" key="2">
    <source>
        <dbReference type="ARBA" id="ARBA00022448"/>
    </source>
</evidence>
<dbReference type="Gene3D" id="1.20.1250.20">
    <property type="entry name" value="MFS general substrate transporter like domains"/>
    <property type="match status" value="1"/>
</dbReference>
<accession>A0A8E6B369</accession>
<evidence type="ECO:0000256" key="4">
    <source>
        <dbReference type="ARBA" id="ARBA00022692"/>
    </source>
</evidence>
<dbReference type="InterPro" id="IPR036259">
    <property type="entry name" value="MFS_trans_sf"/>
</dbReference>
<reference evidence="8" key="1">
    <citation type="submission" date="2021-05" db="EMBL/GenBank/DDBJ databases">
        <title>Complete genome sequence of the cellulolytic planctomycete Telmatocola sphagniphila SP2T and characterization of the first cellulase from planctomycetes.</title>
        <authorList>
            <person name="Rakitin A.L."/>
            <person name="Beletsky A.V."/>
            <person name="Naumoff D.G."/>
            <person name="Kulichevskaya I.S."/>
            <person name="Mardanov A.V."/>
            <person name="Ravin N.V."/>
            <person name="Dedysh S.N."/>
        </authorList>
    </citation>
    <scope>NUCLEOTIDE SEQUENCE</scope>
    <source>
        <strain evidence="8">SP2T</strain>
    </source>
</reference>
<evidence type="ECO:0000313" key="8">
    <source>
        <dbReference type="EMBL" id="QVL30474.1"/>
    </source>
</evidence>
<proteinExistence type="predicted"/>
<dbReference type="PANTHER" id="PTHR23513:SF9">
    <property type="entry name" value="ENTEROBACTIN EXPORTER ENTS"/>
    <property type="match status" value="1"/>
</dbReference>
<feature type="transmembrane region" description="Helical" evidence="7">
    <location>
        <begin position="159"/>
        <end position="180"/>
    </location>
</feature>
<feature type="transmembrane region" description="Helical" evidence="7">
    <location>
        <begin position="186"/>
        <end position="208"/>
    </location>
</feature>
<comment type="subcellular location">
    <subcellularLocation>
        <location evidence="1">Cell membrane</location>
        <topology evidence="1">Multi-pass membrane protein</topology>
    </subcellularLocation>
</comment>
<protein>
    <submittedName>
        <fullName evidence="8">MFS transporter</fullName>
    </submittedName>
</protein>
<feature type="transmembrane region" description="Helical" evidence="7">
    <location>
        <begin position="121"/>
        <end position="138"/>
    </location>
</feature>
<feature type="transmembrane region" description="Helical" evidence="7">
    <location>
        <begin position="385"/>
        <end position="407"/>
    </location>
</feature>
<dbReference type="SUPFAM" id="SSF103473">
    <property type="entry name" value="MFS general substrate transporter"/>
    <property type="match status" value="1"/>
</dbReference>
<dbReference type="CDD" id="cd06173">
    <property type="entry name" value="MFS_MefA_like"/>
    <property type="match status" value="1"/>
</dbReference>
<evidence type="ECO:0000313" key="9">
    <source>
        <dbReference type="Proteomes" id="UP000676194"/>
    </source>
</evidence>
<sequence length="427" mass="45903">MINYVSQPSRPKSELQQLLAIQPYRLYLLGRFFGTLATQCQAVVIAWEVYELARKSMNVDEASLRVGLIGLAQFLPLFAFTLPAGETADRHDRRKILVACFLVQMLIAIALTVRSYLQGDMLVIFAMAGCFGIARAFFQPAASALGPKLVPIELLPRSIATNSFMLQLSIILGPVLGGLVCALNPIIGYALCIALFFGSILCFSGILGDTKPVIEPGRSRAQQIREGLDYLWQNKIVLGAISLDLFAVLLGGATGLLTVFARDILEVGPQGFGILRASPAAGAVIMAAYLSSRPIRKRAGMKMFIAVGVFGLMTVVFAFSQSFILSIAALAVLGAADMISVFIRQSLVQITTPDRMRGRVSAVSTLFIGASNELGEFESGVTARFMGPVGAVAFGGFAAIFVTGLWLKLFPALRQADELLPKQEPAK</sequence>
<dbReference type="EMBL" id="CP074694">
    <property type="protein sequence ID" value="QVL30474.1"/>
    <property type="molecule type" value="Genomic_DNA"/>
</dbReference>
<dbReference type="GO" id="GO:0005886">
    <property type="term" value="C:plasma membrane"/>
    <property type="evidence" value="ECO:0007669"/>
    <property type="project" value="UniProtKB-SubCell"/>
</dbReference>
<keyword evidence="2" id="KW-0813">Transport</keyword>
<feature type="transmembrane region" description="Helical" evidence="7">
    <location>
        <begin position="303"/>
        <end position="336"/>
    </location>
</feature>
<keyword evidence="9" id="KW-1185">Reference proteome</keyword>
<keyword evidence="5 7" id="KW-1133">Transmembrane helix</keyword>
<evidence type="ECO:0000256" key="7">
    <source>
        <dbReference type="SAM" id="Phobius"/>
    </source>
</evidence>
<gene>
    <name evidence="8" type="ORF">KIH39_16625</name>
</gene>
<evidence type="ECO:0000256" key="1">
    <source>
        <dbReference type="ARBA" id="ARBA00004651"/>
    </source>
</evidence>
<dbReference type="Proteomes" id="UP000676194">
    <property type="component" value="Chromosome"/>
</dbReference>
<evidence type="ECO:0000256" key="5">
    <source>
        <dbReference type="ARBA" id="ARBA00022989"/>
    </source>
</evidence>
<keyword evidence="3" id="KW-1003">Cell membrane</keyword>